<gene>
    <name evidence="2" type="ORF">CYG68_17950</name>
</gene>
<dbReference type="Proteomes" id="UP000650477">
    <property type="component" value="Unassembled WGS sequence"/>
</dbReference>
<organism evidence="2 3">
    <name type="scientific">Morganella morganii</name>
    <name type="common">Proteus morganii</name>
    <dbReference type="NCBI Taxonomy" id="582"/>
    <lineage>
        <taxon>Bacteria</taxon>
        <taxon>Pseudomonadati</taxon>
        <taxon>Pseudomonadota</taxon>
        <taxon>Gammaproteobacteria</taxon>
        <taxon>Enterobacterales</taxon>
        <taxon>Morganellaceae</taxon>
        <taxon>Morganella</taxon>
    </lineage>
</organism>
<protein>
    <recommendedName>
        <fullName evidence="4">TonB C-terminal domain-containing protein</fullName>
    </recommendedName>
</protein>
<keyword evidence="1" id="KW-0732">Signal</keyword>
<dbReference type="EMBL" id="PKLF01000021">
    <property type="protein sequence ID" value="MBE8614257.1"/>
    <property type="molecule type" value="Genomic_DNA"/>
</dbReference>
<evidence type="ECO:0008006" key="4">
    <source>
        <dbReference type="Google" id="ProtNLM"/>
    </source>
</evidence>
<evidence type="ECO:0000256" key="1">
    <source>
        <dbReference type="SAM" id="SignalP"/>
    </source>
</evidence>
<dbReference type="Gene3D" id="3.30.2420.10">
    <property type="entry name" value="TonB"/>
    <property type="match status" value="1"/>
</dbReference>
<name>A0A8I0Q213_MORMO</name>
<dbReference type="AlphaFoldDB" id="A0A8I0Q213"/>
<dbReference type="SUPFAM" id="SSF74653">
    <property type="entry name" value="TolA/TonB C-terminal domain"/>
    <property type="match status" value="1"/>
</dbReference>
<sequence length="108" mass="12219">MKKAYIVAFLSILLSACSAYSDSVHVHNPLPDMSKYDGFITVMYDVDSEGRIISARITNAVPEEIIGQVDVLKQVRKWKFEKGKPAKDETLTILFKKSGNAEYHRINQ</sequence>
<proteinExistence type="predicted"/>
<evidence type="ECO:0000313" key="3">
    <source>
        <dbReference type="Proteomes" id="UP000650477"/>
    </source>
</evidence>
<comment type="caution">
    <text evidence="2">The sequence shown here is derived from an EMBL/GenBank/DDBJ whole genome shotgun (WGS) entry which is preliminary data.</text>
</comment>
<reference evidence="2" key="1">
    <citation type="submission" date="2017-12" db="EMBL/GenBank/DDBJ databases">
        <title>Genome sequencing and analysis.</title>
        <authorList>
            <person name="Huang Y.-T."/>
        </authorList>
    </citation>
    <scope>NUCLEOTIDE SEQUENCE</scope>
    <source>
        <strain evidence="2">VGH116</strain>
    </source>
</reference>
<evidence type="ECO:0000313" key="2">
    <source>
        <dbReference type="EMBL" id="MBE8614257.1"/>
    </source>
</evidence>
<accession>A0A8I0Q213</accession>
<feature type="signal peptide" evidence="1">
    <location>
        <begin position="1"/>
        <end position="21"/>
    </location>
</feature>
<feature type="chain" id="PRO_5034061204" description="TonB C-terminal domain-containing protein" evidence="1">
    <location>
        <begin position="22"/>
        <end position="108"/>
    </location>
</feature>
<dbReference type="PROSITE" id="PS51257">
    <property type="entry name" value="PROKAR_LIPOPROTEIN"/>
    <property type="match status" value="1"/>
</dbReference>
<dbReference type="RefSeq" id="WP_193830205.1">
    <property type="nucleotide sequence ID" value="NZ_PKLF01000021.1"/>
</dbReference>